<dbReference type="Pfam" id="PF07995">
    <property type="entry name" value="GSDH"/>
    <property type="match status" value="1"/>
</dbReference>
<organism evidence="3 4">
    <name type="scientific">Hydrocarboniphaga effusa AP103</name>
    <dbReference type="NCBI Taxonomy" id="1172194"/>
    <lineage>
        <taxon>Bacteria</taxon>
        <taxon>Pseudomonadati</taxon>
        <taxon>Pseudomonadota</taxon>
        <taxon>Gammaproteobacteria</taxon>
        <taxon>Nevskiales</taxon>
        <taxon>Nevskiaceae</taxon>
        <taxon>Hydrocarboniphaga</taxon>
    </lineage>
</organism>
<dbReference type="Gene3D" id="2.120.10.30">
    <property type="entry name" value="TolB, C-terminal domain"/>
    <property type="match status" value="1"/>
</dbReference>
<keyword evidence="1" id="KW-0732">Signal</keyword>
<feature type="domain" description="Glucose/Sorbosone dehydrogenase" evidence="2">
    <location>
        <begin position="46"/>
        <end position="374"/>
    </location>
</feature>
<feature type="chain" id="PRO_5003712793" evidence="1">
    <location>
        <begin position="21"/>
        <end position="380"/>
    </location>
</feature>
<dbReference type="EMBL" id="AKGD01000003">
    <property type="protein sequence ID" value="EIT68562.1"/>
    <property type="molecule type" value="Genomic_DNA"/>
</dbReference>
<dbReference type="Proteomes" id="UP000003704">
    <property type="component" value="Unassembled WGS sequence"/>
</dbReference>
<accession>I7ZA81</accession>
<dbReference type="SUPFAM" id="SSF50952">
    <property type="entry name" value="Soluble quinoprotein glucose dehydrogenase"/>
    <property type="match status" value="1"/>
</dbReference>
<dbReference type="PANTHER" id="PTHR19328">
    <property type="entry name" value="HEDGEHOG-INTERACTING PROTEIN"/>
    <property type="match status" value="1"/>
</dbReference>
<keyword evidence="4" id="KW-1185">Reference proteome</keyword>
<dbReference type="RefSeq" id="WP_007186692.1">
    <property type="nucleotide sequence ID" value="NZ_AKGD01000003.1"/>
</dbReference>
<reference evidence="3 4" key="1">
    <citation type="journal article" date="2012" name="J. Bacteriol.">
        <title>Genome Sequence of n-Alkane-Degrading Hydrocarboniphaga effusa Strain AP103T (ATCC BAA-332T).</title>
        <authorList>
            <person name="Chang H.K."/>
            <person name="Zylstra G.J."/>
            <person name="Chae J.C."/>
        </authorList>
    </citation>
    <scope>NUCLEOTIDE SEQUENCE [LARGE SCALE GENOMIC DNA]</scope>
    <source>
        <strain evidence="3 4">AP103</strain>
    </source>
</reference>
<dbReference type="STRING" id="1172194.WQQ_37570"/>
<evidence type="ECO:0000313" key="3">
    <source>
        <dbReference type="EMBL" id="EIT68562.1"/>
    </source>
</evidence>
<comment type="caution">
    <text evidence="3">The sequence shown here is derived from an EMBL/GenBank/DDBJ whole genome shotgun (WGS) entry which is preliminary data.</text>
</comment>
<dbReference type="PANTHER" id="PTHR19328:SF75">
    <property type="entry name" value="ALDOSE SUGAR DEHYDROGENASE YLII"/>
    <property type="match status" value="1"/>
</dbReference>
<dbReference type="PROSITE" id="PS51257">
    <property type="entry name" value="PROKAR_LIPOPROTEIN"/>
    <property type="match status" value="1"/>
</dbReference>
<protein>
    <submittedName>
        <fullName evidence="3">Quinoprotein glucose dehydrogenase, putative</fullName>
    </submittedName>
</protein>
<dbReference type="InterPro" id="IPR012938">
    <property type="entry name" value="Glc/Sorbosone_DH"/>
</dbReference>
<feature type="signal peptide" evidence="1">
    <location>
        <begin position="1"/>
        <end position="20"/>
    </location>
</feature>
<dbReference type="OrthoDB" id="9770043at2"/>
<proteinExistence type="predicted"/>
<evidence type="ECO:0000256" key="1">
    <source>
        <dbReference type="SAM" id="SignalP"/>
    </source>
</evidence>
<sequence length="380" mass="40475">MHRSLKMAGLALLAGLAACSGGGSDDGVDDGPGIPTGLNKTSVARFNQPWAMSFLPDGRMLVTERRGTLRLVTQDGTSSRTVSGVPAVSYGGQGGLGDVVLHPRFSENGWVYLSYAEAGERGTRGAALARARLELASDGGAALRDLQVIWRQTPKVGGTGHYSHRLAFAPNGDLFLTSGERQLGSPAQDLAQNLGKVLRLKDDGTPADGNPFADQGAVAAQVWSYGHRNLLGIAFDTDGRLWTHEMGPQGGDELNRIERGSNYGWPIVSNGNNYDGSDIPDHDTRPEFNAPEASWNPVIAPAGFIIYSGSMFPSWRGDGFIGGLVSHGLVRIDFDGDSAREAERLDFGERIREVEQGPDGAIWVLEDGDSAQLFKLTPSG</sequence>
<dbReference type="AlphaFoldDB" id="I7ZA81"/>
<name>I7ZA81_9GAMM</name>
<dbReference type="PATRIC" id="fig|1172194.4.peg.3646"/>
<gene>
    <name evidence="3" type="ORF">WQQ_37570</name>
</gene>
<dbReference type="InterPro" id="IPR011042">
    <property type="entry name" value="6-blade_b-propeller_TolB-like"/>
</dbReference>
<dbReference type="InterPro" id="IPR011041">
    <property type="entry name" value="Quinoprot_gluc/sorb_DH_b-prop"/>
</dbReference>
<evidence type="ECO:0000259" key="2">
    <source>
        <dbReference type="Pfam" id="PF07995"/>
    </source>
</evidence>
<evidence type="ECO:0000313" key="4">
    <source>
        <dbReference type="Proteomes" id="UP000003704"/>
    </source>
</evidence>